<keyword evidence="2" id="KW-0804">Transcription</keyword>
<dbReference type="GO" id="GO:0000428">
    <property type="term" value="C:DNA-directed RNA polymerase complex"/>
    <property type="evidence" value="ECO:0007669"/>
    <property type="project" value="UniProtKB-KW"/>
</dbReference>
<name>A0A6V7R426_9BACL</name>
<dbReference type="InterPro" id="IPR024596">
    <property type="entry name" value="RNApol_su_b/EpuA"/>
</dbReference>
<keyword evidence="1" id="KW-0472">Membrane</keyword>
<dbReference type="Proteomes" id="UP000521032">
    <property type="component" value="Unassembled WGS sequence"/>
</dbReference>
<keyword evidence="1" id="KW-1133">Transmembrane helix</keyword>
<organism evidence="2 3">
    <name type="scientific">Phocicoccus schoeneichii</name>
    <dbReference type="NCBI Taxonomy" id="1812261"/>
    <lineage>
        <taxon>Bacteria</taxon>
        <taxon>Bacillati</taxon>
        <taxon>Bacillota</taxon>
        <taxon>Bacilli</taxon>
        <taxon>Bacillales</taxon>
        <taxon>Salinicoccaceae</taxon>
        <taxon>Phocicoccus</taxon>
    </lineage>
</organism>
<evidence type="ECO:0000313" key="3">
    <source>
        <dbReference type="Proteomes" id="UP000521032"/>
    </source>
</evidence>
<proteinExistence type="predicted"/>
<dbReference type="EMBL" id="CAJEWE010000004">
    <property type="protein sequence ID" value="CAD2072169.1"/>
    <property type="molecule type" value="Genomic_DNA"/>
</dbReference>
<evidence type="ECO:0000313" key="2">
    <source>
        <dbReference type="EMBL" id="CAD2072169.1"/>
    </source>
</evidence>
<comment type="caution">
    <text evidence="2">The sequence shown here is derived from an EMBL/GenBank/DDBJ whole genome shotgun (WGS) entry which is preliminary data.</text>
</comment>
<gene>
    <name evidence="2" type="ORF">JEOSCH030_00182</name>
</gene>
<reference evidence="2 3" key="1">
    <citation type="submission" date="2020-07" db="EMBL/GenBank/DDBJ databases">
        <authorList>
            <person name="Criscuolo A."/>
        </authorList>
    </citation>
    <scope>NUCLEOTIDE SEQUENCE [LARGE SCALE GENOMIC DNA]</scope>
    <source>
        <strain evidence="3">CIP 111030</strain>
    </source>
</reference>
<keyword evidence="1" id="KW-0812">Transmembrane</keyword>
<feature type="transmembrane region" description="Helical" evidence="1">
    <location>
        <begin position="20"/>
        <end position="45"/>
    </location>
</feature>
<dbReference type="Pfam" id="PF11772">
    <property type="entry name" value="EpuA"/>
    <property type="match status" value="1"/>
</dbReference>
<sequence>MNLATNTDNKKLVHRKFPLLVRILIFLYVALMLSIIGLMIGYGILDNPFEVFRIETWEHIINLTKE</sequence>
<protein>
    <submittedName>
        <fullName evidence="2">DNA-directed RNA polymerase subunit beta</fullName>
    </submittedName>
</protein>
<evidence type="ECO:0000256" key="1">
    <source>
        <dbReference type="SAM" id="Phobius"/>
    </source>
</evidence>
<keyword evidence="2" id="KW-0240">DNA-directed RNA polymerase</keyword>
<keyword evidence="3" id="KW-1185">Reference proteome</keyword>
<accession>A0A6V7R426</accession>
<dbReference type="AlphaFoldDB" id="A0A6V7R426"/>